<comment type="similarity">
    <text evidence="1">Belongs to the PhzF family.</text>
</comment>
<dbReference type="PIRSF" id="PIRSF016184">
    <property type="entry name" value="PhzC_PhzF"/>
    <property type="match status" value="1"/>
</dbReference>
<sequence>MPQFPFVTLDVFTERRFGGNPLAVVTDAWGLDGAAMQAIAAEFGYSESTFILPPKDPANTAEVRIFTPTMEIGFAGHPNVGTAQVVAERIQAETGALPDRLRFEEGAGLVIVEILKAGDGTLAGTRITAPQPLMLGGEVDVETVAACIGLGAEAIRTDRHAPVFASVGLKFVIAELGSLKDLAAALPDMAASRRAQALHAEETDHFPIFLYVREESTPDAPMAIRARMFAPLDKIPEDPATGSASGALGALLAMLDPRADAWIEVRIRQGVEMGRESIIDVAAEKRQGVVERVTIAGRSLRVMEGFITV</sequence>
<evidence type="ECO:0000313" key="2">
    <source>
        <dbReference type="EMBL" id="OQP84659.1"/>
    </source>
</evidence>
<dbReference type="InterPro" id="IPR003719">
    <property type="entry name" value="Phenazine_PhzF-like"/>
</dbReference>
<dbReference type="Proteomes" id="UP000192652">
    <property type="component" value="Unassembled WGS sequence"/>
</dbReference>
<dbReference type="NCBIfam" id="TIGR00654">
    <property type="entry name" value="PhzF_family"/>
    <property type="match status" value="1"/>
</dbReference>
<dbReference type="RefSeq" id="WP_081177269.1">
    <property type="nucleotide sequence ID" value="NZ_MSPX01000019.1"/>
</dbReference>
<dbReference type="PANTHER" id="PTHR13774">
    <property type="entry name" value="PHENAZINE BIOSYNTHESIS PROTEIN"/>
    <property type="match status" value="1"/>
</dbReference>
<dbReference type="Pfam" id="PF02567">
    <property type="entry name" value="PhzC-PhzF"/>
    <property type="match status" value="1"/>
</dbReference>
<proteinExistence type="inferred from homology"/>
<protein>
    <submittedName>
        <fullName evidence="2">PhzF family phenazine biosynthesis protein</fullName>
    </submittedName>
</protein>
<dbReference type="SUPFAM" id="SSF54506">
    <property type="entry name" value="Diaminopimelate epimerase-like"/>
    <property type="match status" value="1"/>
</dbReference>
<name>A0ABX3PA43_9HYPH</name>
<evidence type="ECO:0000256" key="1">
    <source>
        <dbReference type="ARBA" id="ARBA00008270"/>
    </source>
</evidence>
<organism evidence="2 3">
    <name type="scientific">Xaviernesmea rhizosphaerae</name>
    <dbReference type="NCBI Taxonomy" id="1672749"/>
    <lineage>
        <taxon>Bacteria</taxon>
        <taxon>Pseudomonadati</taxon>
        <taxon>Pseudomonadota</taxon>
        <taxon>Alphaproteobacteria</taxon>
        <taxon>Hyphomicrobiales</taxon>
        <taxon>Rhizobiaceae</taxon>
        <taxon>Rhizobium/Agrobacterium group</taxon>
        <taxon>Xaviernesmea</taxon>
    </lineage>
</organism>
<gene>
    <name evidence="2" type="ORF">BTR14_18740</name>
</gene>
<evidence type="ECO:0000313" key="3">
    <source>
        <dbReference type="Proteomes" id="UP000192652"/>
    </source>
</evidence>
<comment type="caution">
    <text evidence="2">The sequence shown here is derived from an EMBL/GenBank/DDBJ whole genome shotgun (WGS) entry which is preliminary data.</text>
</comment>
<reference evidence="2 3" key="1">
    <citation type="journal article" date="2017" name="Antonie Van Leeuwenhoek">
        <title>Rhizobium rhizosphaerae sp. nov., a novel species isolated from rice rhizosphere.</title>
        <authorList>
            <person name="Zhao J.J."/>
            <person name="Zhang J."/>
            <person name="Zhang R.J."/>
            <person name="Zhang C.W."/>
            <person name="Yin H.Q."/>
            <person name="Zhang X.X."/>
        </authorList>
    </citation>
    <scope>NUCLEOTIDE SEQUENCE [LARGE SCALE GENOMIC DNA]</scope>
    <source>
        <strain evidence="2 3">RD15</strain>
    </source>
</reference>
<accession>A0ABX3PA43</accession>
<dbReference type="EMBL" id="MSPX01000019">
    <property type="protein sequence ID" value="OQP84659.1"/>
    <property type="molecule type" value="Genomic_DNA"/>
</dbReference>
<dbReference type="Gene3D" id="3.10.310.10">
    <property type="entry name" value="Diaminopimelate Epimerase, Chain A, domain 1"/>
    <property type="match status" value="2"/>
</dbReference>
<dbReference type="PANTHER" id="PTHR13774:SF32">
    <property type="entry name" value="ANTISENSE-ENHANCING SEQUENCE 1"/>
    <property type="match status" value="1"/>
</dbReference>
<keyword evidence="3" id="KW-1185">Reference proteome</keyword>